<feature type="domain" description="Protein kinase" evidence="10">
    <location>
        <begin position="363"/>
        <end position="637"/>
    </location>
</feature>
<dbReference type="PANTHER" id="PTHR44329">
    <property type="entry name" value="SERINE/THREONINE-PROTEIN KINASE TNNI3K-RELATED"/>
    <property type="match status" value="1"/>
</dbReference>
<dbReference type="InterPro" id="IPR011009">
    <property type="entry name" value="Kinase-like_dom_sf"/>
</dbReference>
<dbReference type="InterPro" id="IPR051681">
    <property type="entry name" value="Ser/Thr_Kinases-Pseudokinases"/>
</dbReference>
<evidence type="ECO:0000256" key="9">
    <source>
        <dbReference type="SAM" id="MobiDB-lite"/>
    </source>
</evidence>
<dbReference type="GO" id="GO:0005524">
    <property type="term" value="F:ATP binding"/>
    <property type="evidence" value="ECO:0007669"/>
    <property type="project" value="UniProtKB-KW"/>
</dbReference>
<dbReference type="Pfam" id="PF02671">
    <property type="entry name" value="PAH"/>
    <property type="match status" value="1"/>
</dbReference>
<dbReference type="AlphaFoldDB" id="A0AAW0DAF2"/>
<proteinExistence type="predicted"/>
<keyword evidence="12" id="KW-1185">Reference proteome</keyword>
<feature type="region of interest" description="Disordered" evidence="9">
    <location>
        <begin position="1"/>
        <end position="74"/>
    </location>
</feature>
<gene>
    <name evidence="11" type="primary">TUS1_9</name>
    <name evidence="11" type="ORF">VNI00_006269</name>
</gene>
<dbReference type="GO" id="GO:0005634">
    <property type="term" value="C:nucleus"/>
    <property type="evidence" value="ECO:0007669"/>
    <property type="project" value="UniProtKB-SubCell"/>
</dbReference>
<feature type="coiled-coil region" evidence="8">
    <location>
        <begin position="622"/>
        <end position="649"/>
    </location>
</feature>
<dbReference type="PROSITE" id="PS50011">
    <property type="entry name" value="PROTEIN_KINASE_DOM"/>
    <property type="match status" value="1"/>
</dbReference>
<evidence type="ECO:0000313" key="11">
    <source>
        <dbReference type="EMBL" id="KAK7047941.1"/>
    </source>
</evidence>
<protein>
    <submittedName>
        <fullName evidence="11">Rho guanine nucleotide exchange factor</fullName>
    </submittedName>
</protein>
<evidence type="ECO:0000256" key="6">
    <source>
        <dbReference type="ARBA" id="ARBA00023242"/>
    </source>
</evidence>
<keyword evidence="5" id="KW-0067">ATP-binding</keyword>
<dbReference type="FunFam" id="1.20.1160.11:FF:000001">
    <property type="entry name" value="Paired amphipathic helix protein Sin3"/>
    <property type="match status" value="1"/>
</dbReference>
<dbReference type="InterPro" id="IPR036600">
    <property type="entry name" value="PAH_sf"/>
</dbReference>
<evidence type="ECO:0000313" key="12">
    <source>
        <dbReference type="Proteomes" id="UP001383192"/>
    </source>
</evidence>
<dbReference type="SUPFAM" id="SSF56112">
    <property type="entry name" value="Protein kinase-like (PK-like)"/>
    <property type="match status" value="1"/>
</dbReference>
<comment type="subcellular location">
    <subcellularLocation>
        <location evidence="1 7">Nucleus</location>
    </subcellularLocation>
</comment>
<dbReference type="InterPro" id="IPR000719">
    <property type="entry name" value="Prot_kinase_dom"/>
</dbReference>
<evidence type="ECO:0000256" key="3">
    <source>
        <dbReference type="ARBA" id="ARBA00022741"/>
    </source>
</evidence>
<dbReference type="Proteomes" id="UP001383192">
    <property type="component" value="Unassembled WGS sequence"/>
</dbReference>
<feature type="compositionally biased region" description="Polar residues" evidence="9">
    <location>
        <begin position="34"/>
        <end position="47"/>
    </location>
</feature>
<dbReference type="GO" id="GO:0004674">
    <property type="term" value="F:protein serine/threonine kinase activity"/>
    <property type="evidence" value="ECO:0007669"/>
    <property type="project" value="TreeGrafter"/>
</dbReference>
<keyword evidence="3" id="KW-0547">Nucleotide-binding</keyword>
<dbReference type="PANTHER" id="PTHR44329:SF288">
    <property type="entry name" value="MITOGEN-ACTIVATED PROTEIN KINASE KINASE KINASE 20"/>
    <property type="match status" value="1"/>
</dbReference>
<dbReference type="InterPro" id="IPR001245">
    <property type="entry name" value="Ser-Thr/Tyr_kinase_cat_dom"/>
</dbReference>
<reference evidence="11 12" key="1">
    <citation type="submission" date="2024-01" db="EMBL/GenBank/DDBJ databases">
        <title>A draft genome for a cacao thread blight-causing isolate of Paramarasmius palmivorus.</title>
        <authorList>
            <person name="Baruah I.K."/>
            <person name="Bukari Y."/>
            <person name="Amoako-Attah I."/>
            <person name="Meinhardt L.W."/>
            <person name="Bailey B.A."/>
            <person name="Cohen S.P."/>
        </authorList>
    </citation>
    <scope>NUCLEOTIDE SEQUENCE [LARGE SCALE GENOMIC DNA]</scope>
    <source>
        <strain evidence="11 12">GH-12</strain>
    </source>
</reference>
<keyword evidence="2" id="KW-0808">Transferase</keyword>
<keyword evidence="4" id="KW-0418">Kinase</keyword>
<keyword evidence="6 7" id="KW-0539">Nucleus</keyword>
<dbReference type="PROSITE" id="PS51477">
    <property type="entry name" value="PAH"/>
    <property type="match status" value="1"/>
</dbReference>
<evidence type="ECO:0000259" key="10">
    <source>
        <dbReference type="PROSITE" id="PS50011"/>
    </source>
</evidence>
<evidence type="ECO:0000256" key="8">
    <source>
        <dbReference type="SAM" id="Coils"/>
    </source>
</evidence>
<evidence type="ECO:0000256" key="4">
    <source>
        <dbReference type="ARBA" id="ARBA00022777"/>
    </source>
</evidence>
<dbReference type="InterPro" id="IPR003822">
    <property type="entry name" value="PAH"/>
</dbReference>
<dbReference type="SUPFAM" id="SSF47762">
    <property type="entry name" value="PAH2 domain"/>
    <property type="match status" value="1"/>
</dbReference>
<keyword evidence="8" id="KW-0175">Coiled coil</keyword>
<dbReference type="Gene3D" id="1.10.510.10">
    <property type="entry name" value="Transferase(Phosphotransferase) domain 1"/>
    <property type="match status" value="1"/>
</dbReference>
<name>A0AAW0DAF2_9AGAR</name>
<dbReference type="Gene3D" id="1.20.1160.11">
    <property type="entry name" value="Paired amphipathic helix"/>
    <property type="match status" value="1"/>
</dbReference>
<evidence type="ECO:0000256" key="1">
    <source>
        <dbReference type="ARBA" id="ARBA00004123"/>
    </source>
</evidence>
<comment type="caution">
    <text evidence="11">The sequence shown here is derived from an EMBL/GenBank/DDBJ whole genome shotgun (WGS) entry which is preliminary data.</text>
</comment>
<dbReference type="GO" id="GO:0006355">
    <property type="term" value="P:regulation of DNA-templated transcription"/>
    <property type="evidence" value="ECO:0007669"/>
    <property type="project" value="InterPro"/>
</dbReference>
<evidence type="ECO:0000256" key="2">
    <source>
        <dbReference type="ARBA" id="ARBA00022679"/>
    </source>
</evidence>
<sequence length="688" mass="76546">MAEDTPMRGLRLEGAVSSVAHEAQDLGIGDSEKTWNSSERPPFSMTTDLPEESPESRSSTPMSFDSLQVEPPQNNSTPMLNVTDALSFLDHVKVQFHDQPARYNHFLDIMTEVKKQHIDTPGAIERVCRLFRGYPSLMQGFNTFLPVGYNIECSVDGNYVSCTTPIGSMAIDMDQLSKSWEANIIEHEDSLQANIIEHESPDLVDAVKQLLEIAGNNVEALDKVARLVEAAKRKLETPSESLAEPVLAGKRGDSADFLNNMSLASNMAGHEAGTLPEPDSPRSVVIERELQRISIILEDKVKFKTFVTQTGTVAQSLLDLLQQLADYATNEARKRSLFYKAMLQLSSCSGLHPQCPIMKNVENLSQYPVDGGGFGDVYTGLLGTKRVGLKVFRQYATSDVPKLITEYLRESIVWRQLKHVNVLPFLGIYYLDNQNQRLCLVSPWMEKGNLVHYLKNKSSDDINHQFLMSEIANGLTYLHSNKVIHGDLKGIVQLNILMSPSDRPCIADFGFACIVVDSQVLGLSSVDSRPKGTVRWLAPEIHRGTSCTSKKTDIYAFGCTCYEIFSGGYAPFYQLKFDPTVIHQVLENKRPDRPSGIPTLTDSLWAIVEACWAGDPNLRPTADEVVTRLRCLESKILRVEDEKANLDGELSTTPLWENIEYPALAPNGSDIDQLLSELENAPVTRTTM</sequence>
<organism evidence="11 12">
    <name type="scientific">Paramarasmius palmivorus</name>
    <dbReference type="NCBI Taxonomy" id="297713"/>
    <lineage>
        <taxon>Eukaryota</taxon>
        <taxon>Fungi</taxon>
        <taxon>Dikarya</taxon>
        <taxon>Basidiomycota</taxon>
        <taxon>Agaricomycotina</taxon>
        <taxon>Agaricomycetes</taxon>
        <taxon>Agaricomycetidae</taxon>
        <taxon>Agaricales</taxon>
        <taxon>Marasmiineae</taxon>
        <taxon>Marasmiaceae</taxon>
        <taxon>Paramarasmius</taxon>
    </lineage>
</organism>
<dbReference type="Pfam" id="PF07714">
    <property type="entry name" value="PK_Tyr_Ser-Thr"/>
    <property type="match status" value="1"/>
</dbReference>
<evidence type="ECO:0000256" key="5">
    <source>
        <dbReference type="ARBA" id="ARBA00022840"/>
    </source>
</evidence>
<accession>A0AAW0DAF2</accession>
<dbReference type="EMBL" id="JAYKXP010000018">
    <property type="protein sequence ID" value="KAK7047941.1"/>
    <property type="molecule type" value="Genomic_DNA"/>
</dbReference>
<evidence type="ECO:0000256" key="7">
    <source>
        <dbReference type="PROSITE-ProRule" id="PRU00810"/>
    </source>
</evidence>